<dbReference type="InterPro" id="IPR019775">
    <property type="entry name" value="WD40_repeat_CS"/>
</dbReference>
<dbReference type="AlphaFoldDB" id="A0A0F4YI98"/>
<accession>A0A0F4YI98</accession>
<dbReference type="Proteomes" id="UP000053958">
    <property type="component" value="Unassembled WGS sequence"/>
</dbReference>
<evidence type="ECO:0000313" key="5">
    <source>
        <dbReference type="EMBL" id="KKA17840.1"/>
    </source>
</evidence>
<evidence type="ECO:0000256" key="1">
    <source>
        <dbReference type="ARBA" id="ARBA00022574"/>
    </source>
</evidence>
<dbReference type="Pfam" id="PF00400">
    <property type="entry name" value="WD40"/>
    <property type="match status" value="1"/>
</dbReference>
<dbReference type="PROSITE" id="PS50294">
    <property type="entry name" value="WD_REPEATS_REGION"/>
    <property type="match status" value="1"/>
</dbReference>
<dbReference type="InterPro" id="IPR015943">
    <property type="entry name" value="WD40/YVTN_repeat-like_dom_sf"/>
</dbReference>
<keyword evidence="2" id="KW-0677">Repeat</keyword>
<dbReference type="InterPro" id="IPR001680">
    <property type="entry name" value="WD40_rpt"/>
</dbReference>
<reference evidence="5 6" key="1">
    <citation type="submission" date="2015-04" db="EMBL/GenBank/DDBJ databases">
        <authorList>
            <person name="Heijne W.H."/>
            <person name="Fedorova N.D."/>
            <person name="Nierman W.C."/>
            <person name="Vollebregt A.W."/>
            <person name="Zhao Z."/>
            <person name="Wu L."/>
            <person name="Kumar M."/>
            <person name="Stam H."/>
            <person name="van den Berg M.A."/>
            <person name="Pel H.J."/>
        </authorList>
    </citation>
    <scope>NUCLEOTIDE SEQUENCE [LARGE SCALE GENOMIC DNA]</scope>
    <source>
        <strain evidence="5 6">CBS 393.64</strain>
    </source>
</reference>
<evidence type="ECO:0000313" key="6">
    <source>
        <dbReference type="Proteomes" id="UP000053958"/>
    </source>
</evidence>
<dbReference type="SMART" id="SM00320">
    <property type="entry name" value="WD40"/>
    <property type="match status" value="2"/>
</dbReference>
<dbReference type="GeneID" id="25320479"/>
<dbReference type="STRING" id="1408163.A0A0F4YI98"/>
<feature type="region of interest" description="Disordered" evidence="4">
    <location>
        <begin position="120"/>
        <end position="147"/>
    </location>
</feature>
<organism evidence="5 6">
    <name type="scientific">Rasamsonia emersonii (strain ATCC 16479 / CBS 393.64 / IMI 116815)</name>
    <dbReference type="NCBI Taxonomy" id="1408163"/>
    <lineage>
        <taxon>Eukaryota</taxon>
        <taxon>Fungi</taxon>
        <taxon>Dikarya</taxon>
        <taxon>Ascomycota</taxon>
        <taxon>Pezizomycotina</taxon>
        <taxon>Eurotiomycetes</taxon>
        <taxon>Eurotiomycetidae</taxon>
        <taxon>Eurotiales</taxon>
        <taxon>Trichocomaceae</taxon>
        <taxon>Rasamsonia</taxon>
    </lineage>
</organism>
<evidence type="ECO:0000256" key="4">
    <source>
        <dbReference type="SAM" id="MobiDB-lite"/>
    </source>
</evidence>
<dbReference type="SUPFAM" id="SSF50969">
    <property type="entry name" value="YVTN repeat-like/Quinoprotein amine dehydrogenase"/>
    <property type="match status" value="1"/>
</dbReference>
<dbReference type="Gene3D" id="2.130.10.10">
    <property type="entry name" value="YVTN repeat-like/Quinoprotein amine dehydrogenase"/>
    <property type="match status" value="1"/>
</dbReference>
<protein>
    <submittedName>
        <fullName evidence="5">WD repeat protein</fullName>
    </submittedName>
</protein>
<feature type="region of interest" description="Disordered" evidence="4">
    <location>
        <begin position="51"/>
        <end position="98"/>
    </location>
</feature>
<feature type="repeat" description="WD" evidence="3">
    <location>
        <begin position="606"/>
        <end position="647"/>
    </location>
</feature>
<feature type="compositionally biased region" description="Polar residues" evidence="4">
    <location>
        <begin position="51"/>
        <end position="69"/>
    </location>
</feature>
<comment type="caution">
    <text evidence="5">The sequence shown here is derived from an EMBL/GenBank/DDBJ whole genome shotgun (WGS) entry which is preliminary data.</text>
</comment>
<dbReference type="RefSeq" id="XP_013324452.1">
    <property type="nucleotide sequence ID" value="XM_013468998.1"/>
</dbReference>
<keyword evidence="6" id="KW-1185">Reference proteome</keyword>
<dbReference type="InterPro" id="IPR011044">
    <property type="entry name" value="Quino_amine_DH_bsu"/>
</dbReference>
<dbReference type="PANTHER" id="PTHR43991:SF12">
    <property type="entry name" value="WD REPEAT PROTEIN (AFU_ORTHOLOGUE AFUA_8G05640)"/>
    <property type="match status" value="1"/>
</dbReference>
<dbReference type="EMBL" id="LASV01000543">
    <property type="protein sequence ID" value="KKA17840.1"/>
    <property type="molecule type" value="Genomic_DNA"/>
</dbReference>
<feature type="region of interest" description="Disordered" evidence="4">
    <location>
        <begin position="207"/>
        <end position="230"/>
    </location>
</feature>
<evidence type="ECO:0000256" key="3">
    <source>
        <dbReference type="PROSITE-ProRule" id="PRU00221"/>
    </source>
</evidence>
<dbReference type="PROSITE" id="PS50082">
    <property type="entry name" value="WD_REPEATS_2"/>
    <property type="match status" value="1"/>
</dbReference>
<keyword evidence="1 3" id="KW-0853">WD repeat</keyword>
<dbReference type="OrthoDB" id="20669at2759"/>
<gene>
    <name evidence="5" type="ORF">T310_8219</name>
</gene>
<sequence>MERCVWGRSNRTKLWSASNRLRRGLSIVPLQMTESLGSGFDRIRAALMSPTNIESHIPSSPSTGRSPDNSEPVDEIPFGANTPDSSEPPEMGPSTHIIHGTLDEAPRFAVPHGTYVTTPQEVDSSVTGAPMAASAERFGSDSEMAEGPELGQAAGFTVYMNGSADLESFLAHLAQSTHGGNNVAISDDTENENGGGLIQDCDSLIYDTPSPFVDSEDDGSDPDDTRKFYLGDDDYDMDEARWFHDRLQMDNRDAYRHVGYQPMFQRSDLSGFPMPAGSGNQNSFESEELSDDTHWGAPMPGSTHERNLTVEQFIRQWLARTSISSLKSLMRLQVPRPSLEATNVANWIRPEKIVRPPDYPHDFYDIQQIPWREKLQVDRADARALRDAWYTSYHNLEYTPRGFENKLPREEFYFREEAMYTRCRATIEHFQLRNLMSVTSHNTVQFSHESKLYSWIPAYNHLTCLIDLSRPSPETGFQGPVKVSTMKSRFGVSIAGGFCGEYCMHVEGTQEPNVQGFVTRDFNGITNHIEIIRHRTNRSPMAVFASNDKHIRILDCETNTFVAEHALSRAINCSDTSPDGRLRVVIGDSPDAWVIEAETGRPIQPLRGHRDFGFACAWSPDMLHIATSNQDKTVNIWDVRTWRILETIDSDVAGYRSLRFSPVGGGPRTLLMCEPADRISIVNAQTYQTRQVHDFFGEIGGADYTPDGSSIWVANTDEVFGGFMEFERRQWGQQFGLPFAATVAAKRPLDEGRPVYSRDLPHEWMSEAALEEDERCVLSASERRLRFLRGLSDEAHDNLLL</sequence>
<dbReference type="PANTHER" id="PTHR43991">
    <property type="entry name" value="WD REPEAT PROTEIN (AFU_ORTHOLOGUE AFUA_8G05640)-RELATED"/>
    <property type="match status" value="1"/>
</dbReference>
<dbReference type="PROSITE" id="PS00678">
    <property type="entry name" value="WD_REPEATS_1"/>
    <property type="match status" value="1"/>
</dbReference>
<evidence type="ECO:0000256" key="2">
    <source>
        <dbReference type="ARBA" id="ARBA00022737"/>
    </source>
</evidence>
<name>A0A0F4YI98_RASE3</name>
<proteinExistence type="predicted"/>